<keyword evidence="1" id="KW-1133">Transmembrane helix</keyword>
<name>A0ABR0B7F2_9CRUS</name>
<keyword evidence="1" id="KW-0812">Transmembrane</keyword>
<sequence>MIQPLASSLKSSMYLALPREVKDIGPHTSPQTLPPIRSALGDVDSSNGDLCILPPAQSSQTQKSCGPVPKFKPSTILIELTLIGHTCCRARISEPVKNTSDGKALGGSKTFVYLIFLILILFLPDFCIRGSIRSKFLFNKVYQNHALCRRVVGDRCAPNRQLLQRSYFDQIVHHLY</sequence>
<evidence type="ECO:0000256" key="1">
    <source>
        <dbReference type="SAM" id="Phobius"/>
    </source>
</evidence>
<comment type="caution">
    <text evidence="2">The sequence shown here is derived from an EMBL/GenBank/DDBJ whole genome shotgun (WGS) entry which is preliminary data.</text>
</comment>
<keyword evidence="3" id="KW-1185">Reference proteome</keyword>
<dbReference type="Proteomes" id="UP001234178">
    <property type="component" value="Unassembled WGS sequence"/>
</dbReference>
<feature type="transmembrane region" description="Helical" evidence="1">
    <location>
        <begin position="110"/>
        <end position="128"/>
    </location>
</feature>
<protein>
    <submittedName>
        <fullName evidence="2">Uncharacterized protein</fullName>
    </submittedName>
</protein>
<organism evidence="2 3">
    <name type="scientific">Daphnia magna</name>
    <dbReference type="NCBI Taxonomy" id="35525"/>
    <lineage>
        <taxon>Eukaryota</taxon>
        <taxon>Metazoa</taxon>
        <taxon>Ecdysozoa</taxon>
        <taxon>Arthropoda</taxon>
        <taxon>Crustacea</taxon>
        <taxon>Branchiopoda</taxon>
        <taxon>Diplostraca</taxon>
        <taxon>Cladocera</taxon>
        <taxon>Anomopoda</taxon>
        <taxon>Daphniidae</taxon>
        <taxon>Daphnia</taxon>
    </lineage>
</organism>
<keyword evidence="1" id="KW-0472">Membrane</keyword>
<reference evidence="2 3" key="1">
    <citation type="journal article" date="2023" name="Nucleic Acids Res.">
        <title>The hologenome of Daphnia magna reveals possible DNA methylation and microbiome-mediated evolution of the host genome.</title>
        <authorList>
            <person name="Chaturvedi A."/>
            <person name="Li X."/>
            <person name="Dhandapani V."/>
            <person name="Marshall H."/>
            <person name="Kissane S."/>
            <person name="Cuenca-Cambronero M."/>
            <person name="Asole G."/>
            <person name="Calvet F."/>
            <person name="Ruiz-Romero M."/>
            <person name="Marangio P."/>
            <person name="Guigo R."/>
            <person name="Rago D."/>
            <person name="Mirbahai L."/>
            <person name="Eastwood N."/>
            <person name="Colbourne J.K."/>
            <person name="Zhou J."/>
            <person name="Mallon E."/>
            <person name="Orsini L."/>
        </authorList>
    </citation>
    <scope>NUCLEOTIDE SEQUENCE [LARGE SCALE GENOMIC DNA]</scope>
    <source>
        <strain evidence="2">LRV0_1</strain>
    </source>
</reference>
<accession>A0ABR0B7F2</accession>
<gene>
    <name evidence="2" type="ORF">OUZ56_029647</name>
</gene>
<evidence type="ECO:0000313" key="3">
    <source>
        <dbReference type="Proteomes" id="UP001234178"/>
    </source>
</evidence>
<evidence type="ECO:0000313" key="2">
    <source>
        <dbReference type="EMBL" id="KAK4037616.1"/>
    </source>
</evidence>
<proteinExistence type="predicted"/>
<dbReference type="EMBL" id="JAOYFB010000040">
    <property type="protein sequence ID" value="KAK4037616.1"/>
    <property type="molecule type" value="Genomic_DNA"/>
</dbReference>